<dbReference type="Gene3D" id="3.90.1180.10">
    <property type="entry name" value="Ribosomal protein L13"/>
    <property type="match status" value="1"/>
</dbReference>
<reference evidence="4" key="1">
    <citation type="submission" date="2018-05" db="EMBL/GenBank/DDBJ databases">
        <authorList>
            <person name="Lanie J.A."/>
            <person name="Ng W.-L."/>
            <person name="Kazmierczak K.M."/>
            <person name="Andrzejewski T.M."/>
            <person name="Davidsen T.M."/>
            <person name="Wayne K.J."/>
            <person name="Tettelin H."/>
            <person name="Glass J.I."/>
            <person name="Rusch D."/>
            <person name="Podicherti R."/>
            <person name="Tsui H.-C.T."/>
            <person name="Winkler M.E."/>
        </authorList>
    </citation>
    <scope>NUCLEOTIDE SEQUENCE</scope>
</reference>
<accession>A0A382AYA1</accession>
<evidence type="ECO:0000256" key="2">
    <source>
        <dbReference type="ARBA" id="ARBA00022980"/>
    </source>
</evidence>
<dbReference type="InterPro" id="IPR005823">
    <property type="entry name" value="Ribosomal_uL13_bac-type"/>
</dbReference>
<dbReference type="AlphaFoldDB" id="A0A382AYA1"/>
<dbReference type="NCBIfam" id="TIGR01066">
    <property type="entry name" value="rplM_bact"/>
    <property type="match status" value="1"/>
</dbReference>
<dbReference type="PROSITE" id="PS00783">
    <property type="entry name" value="RIBOSOMAL_L13"/>
    <property type="match status" value="1"/>
</dbReference>
<evidence type="ECO:0000256" key="3">
    <source>
        <dbReference type="ARBA" id="ARBA00023274"/>
    </source>
</evidence>
<protein>
    <recommendedName>
        <fullName evidence="5">50S ribosomal protein L13</fullName>
    </recommendedName>
</protein>
<name>A0A382AYA1_9ZZZZ</name>
<evidence type="ECO:0008006" key="5">
    <source>
        <dbReference type="Google" id="ProtNLM"/>
    </source>
</evidence>
<gene>
    <name evidence="4" type="ORF">METZ01_LOCUS159272</name>
</gene>
<dbReference type="Pfam" id="PF00572">
    <property type="entry name" value="Ribosomal_L13"/>
    <property type="match status" value="1"/>
</dbReference>
<dbReference type="GO" id="GO:0003729">
    <property type="term" value="F:mRNA binding"/>
    <property type="evidence" value="ECO:0007669"/>
    <property type="project" value="TreeGrafter"/>
</dbReference>
<dbReference type="HAMAP" id="MF_01366">
    <property type="entry name" value="Ribosomal_uL13"/>
    <property type="match status" value="1"/>
</dbReference>
<dbReference type="PANTHER" id="PTHR11545">
    <property type="entry name" value="RIBOSOMAL PROTEIN L13"/>
    <property type="match status" value="1"/>
</dbReference>
<keyword evidence="2" id="KW-0689">Ribosomal protein</keyword>
<dbReference type="GO" id="GO:0006412">
    <property type="term" value="P:translation"/>
    <property type="evidence" value="ECO:0007669"/>
    <property type="project" value="InterPro"/>
</dbReference>
<dbReference type="SUPFAM" id="SSF52161">
    <property type="entry name" value="Ribosomal protein L13"/>
    <property type="match status" value="1"/>
</dbReference>
<dbReference type="EMBL" id="UINC01027344">
    <property type="protein sequence ID" value="SVB06418.1"/>
    <property type="molecule type" value="Genomic_DNA"/>
</dbReference>
<dbReference type="InterPro" id="IPR005822">
    <property type="entry name" value="Ribosomal_uL13"/>
</dbReference>
<dbReference type="GO" id="GO:0017148">
    <property type="term" value="P:negative regulation of translation"/>
    <property type="evidence" value="ECO:0007669"/>
    <property type="project" value="TreeGrafter"/>
</dbReference>
<sequence>MIAKLKHFSPKETKNNKSLWHVIDATDKTLGRLASEISVILMGKDKPDYIPHQMSGDFVVIINSSNVKVTGKKLQQKTYITHSTRPGSTKEKKYSELLNDNPGYIISHAVKGMLPKNKLGAKMLKRLKVYPNSEHPHEAQLIWSEKINKS</sequence>
<dbReference type="GO" id="GO:0003735">
    <property type="term" value="F:structural constituent of ribosome"/>
    <property type="evidence" value="ECO:0007669"/>
    <property type="project" value="InterPro"/>
</dbReference>
<organism evidence="4">
    <name type="scientific">marine metagenome</name>
    <dbReference type="NCBI Taxonomy" id="408172"/>
    <lineage>
        <taxon>unclassified sequences</taxon>
        <taxon>metagenomes</taxon>
        <taxon>ecological metagenomes</taxon>
    </lineage>
</organism>
<evidence type="ECO:0000256" key="1">
    <source>
        <dbReference type="ARBA" id="ARBA00006227"/>
    </source>
</evidence>
<comment type="similarity">
    <text evidence="1">Belongs to the universal ribosomal protein uL13 family.</text>
</comment>
<dbReference type="PANTHER" id="PTHR11545:SF2">
    <property type="entry name" value="LARGE RIBOSOMAL SUBUNIT PROTEIN UL13M"/>
    <property type="match status" value="1"/>
</dbReference>
<dbReference type="InterPro" id="IPR023563">
    <property type="entry name" value="Ribosomal_uL13_CS"/>
</dbReference>
<dbReference type="CDD" id="cd00392">
    <property type="entry name" value="Ribosomal_L13"/>
    <property type="match status" value="1"/>
</dbReference>
<proteinExistence type="inferred from homology"/>
<dbReference type="PIRSF" id="PIRSF002181">
    <property type="entry name" value="Ribosomal_L13"/>
    <property type="match status" value="1"/>
</dbReference>
<dbReference type="GO" id="GO:0022625">
    <property type="term" value="C:cytosolic large ribosomal subunit"/>
    <property type="evidence" value="ECO:0007669"/>
    <property type="project" value="TreeGrafter"/>
</dbReference>
<keyword evidence="3" id="KW-0687">Ribonucleoprotein</keyword>
<dbReference type="InterPro" id="IPR036899">
    <property type="entry name" value="Ribosomal_uL13_sf"/>
</dbReference>
<evidence type="ECO:0000313" key="4">
    <source>
        <dbReference type="EMBL" id="SVB06418.1"/>
    </source>
</evidence>